<evidence type="ECO:0000313" key="2">
    <source>
        <dbReference type="Proteomes" id="UP000430670"/>
    </source>
</evidence>
<dbReference type="OrthoDB" id="9780343at2"/>
<proteinExistence type="predicted"/>
<reference evidence="1 2" key="1">
    <citation type="submission" date="2019-11" db="EMBL/GenBank/DDBJ databases">
        <title>Whole-genome sequence of a the green, strictly anaerobic photosynthetic bacterium Heliobacillus mobilis DSM 6151.</title>
        <authorList>
            <person name="Kyndt J.A."/>
            <person name="Meyer T.E."/>
        </authorList>
    </citation>
    <scope>NUCLEOTIDE SEQUENCE [LARGE SCALE GENOMIC DNA]</scope>
    <source>
        <strain evidence="1 2">DSM 6151</strain>
    </source>
</reference>
<organism evidence="1 2">
    <name type="scientific">Heliobacterium mobile</name>
    <name type="common">Heliobacillus mobilis</name>
    <dbReference type="NCBI Taxonomy" id="28064"/>
    <lineage>
        <taxon>Bacteria</taxon>
        <taxon>Bacillati</taxon>
        <taxon>Bacillota</taxon>
        <taxon>Clostridia</taxon>
        <taxon>Eubacteriales</taxon>
        <taxon>Heliobacteriaceae</taxon>
        <taxon>Heliobacterium</taxon>
    </lineage>
</organism>
<protein>
    <submittedName>
        <fullName evidence="1">Uncharacterized protein</fullName>
    </submittedName>
</protein>
<dbReference type="Proteomes" id="UP000430670">
    <property type="component" value="Unassembled WGS sequence"/>
</dbReference>
<evidence type="ECO:0000313" key="1">
    <source>
        <dbReference type="EMBL" id="MTV47522.1"/>
    </source>
</evidence>
<accession>A0A6I3SB82</accession>
<dbReference type="AlphaFoldDB" id="A0A6I3SB82"/>
<sequence length="51" mass="5662">MEQAQSLSILLGELSLRHGKFKDPRKFYCGGVANRSGSLSLSRQATTAYRM</sequence>
<gene>
    <name evidence="1" type="ORF">GJ688_00835</name>
</gene>
<name>A0A6I3SB82_HELMO</name>
<dbReference type="EMBL" id="WNKU01000001">
    <property type="protein sequence ID" value="MTV47522.1"/>
    <property type="molecule type" value="Genomic_DNA"/>
</dbReference>
<comment type="caution">
    <text evidence="1">The sequence shown here is derived from an EMBL/GenBank/DDBJ whole genome shotgun (WGS) entry which is preliminary data.</text>
</comment>
<keyword evidence="2" id="KW-1185">Reference proteome</keyword>